<dbReference type="Pfam" id="PF07249">
    <property type="entry name" value="Cerato-platanin"/>
    <property type="match status" value="1"/>
</dbReference>
<comment type="similarity">
    <text evidence="2">Belongs to the cerato-platanin family.</text>
</comment>
<feature type="signal peptide" evidence="4">
    <location>
        <begin position="1"/>
        <end position="21"/>
    </location>
</feature>
<name>A0A369JDW4_HYPMA</name>
<dbReference type="CDD" id="cd22778">
    <property type="entry name" value="DPBB_CEPL-like"/>
    <property type="match status" value="1"/>
</dbReference>
<dbReference type="InterPro" id="IPR036908">
    <property type="entry name" value="RlpA-like_sf"/>
</dbReference>
<dbReference type="Proteomes" id="UP000076154">
    <property type="component" value="Unassembled WGS sequence"/>
</dbReference>
<keyword evidence="4" id="KW-0732">Signal</keyword>
<feature type="chain" id="PRO_5016703805" evidence="4">
    <location>
        <begin position="22"/>
        <end position="147"/>
    </location>
</feature>
<evidence type="ECO:0000256" key="3">
    <source>
        <dbReference type="ARBA" id="ARBA00022525"/>
    </source>
</evidence>
<comment type="caution">
    <text evidence="5">The sequence shown here is derived from an EMBL/GenBank/DDBJ whole genome shotgun (WGS) entry which is preliminary data.</text>
</comment>
<keyword evidence="6" id="KW-1185">Reference proteome</keyword>
<dbReference type="GO" id="GO:0005576">
    <property type="term" value="C:extracellular region"/>
    <property type="evidence" value="ECO:0007669"/>
    <property type="project" value="UniProtKB-SubCell"/>
</dbReference>
<evidence type="ECO:0000313" key="6">
    <source>
        <dbReference type="Proteomes" id="UP000076154"/>
    </source>
</evidence>
<gene>
    <name evidence="5" type="ORF">Hypma_013663</name>
</gene>
<evidence type="ECO:0000256" key="1">
    <source>
        <dbReference type="ARBA" id="ARBA00004613"/>
    </source>
</evidence>
<protein>
    <submittedName>
        <fullName evidence="5">Allergen Asp f 15 homolg</fullName>
    </submittedName>
</protein>
<evidence type="ECO:0000256" key="2">
    <source>
        <dbReference type="ARBA" id="ARBA00010421"/>
    </source>
</evidence>
<accession>A0A369JDW4</accession>
<evidence type="ECO:0000313" key="5">
    <source>
        <dbReference type="EMBL" id="RDB19522.1"/>
    </source>
</evidence>
<dbReference type="InParanoid" id="A0A369JDW4"/>
<evidence type="ECO:0000256" key="4">
    <source>
        <dbReference type="SAM" id="SignalP"/>
    </source>
</evidence>
<dbReference type="OrthoDB" id="4898945at2759"/>
<organism evidence="5 6">
    <name type="scientific">Hypsizygus marmoreus</name>
    <name type="common">White beech mushroom</name>
    <name type="synonym">Agaricus marmoreus</name>
    <dbReference type="NCBI Taxonomy" id="39966"/>
    <lineage>
        <taxon>Eukaryota</taxon>
        <taxon>Fungi</taxon>
        <taxon>Dikarya</taxon>
        <taxon>Basidiomycota</taxon>
        <taxon>Agaricomycotina</taxon>
        <taxon>Agaricomycetes</taxon>
        <taxon>Agaricomycetidae</taxon>
        <taxon>Agaricales</taxon>
        <taxon>Tricholomatineae</taxon>
        <taxon>Lyophyllaceae</taxon>
        <taxon>Hypsizygus</taxon>
    </lineage>
</organism>
<dbReference type="AlphaFoldDB" id="A0A369JDW4"/>
<dbReference type="InterPro" id="IPR010829">
    <property type="entry name" value="Cerato-platanin"/>
</dbReference>
<proteinExistence type="inferred from homology"/>
<dbReference type="SUPFAM" id="SSF50685">
    <property type="entry name" value="Barwin-like endoglucanases"/>
    <property type="match status" value="1"/>
</dbReference>
<comment type="subcellular location">
    <subcellularLocation>
        <location evidence="1">Secreted</location>
    </subcellularLocation>
</comment>
<reference evidence="5" key="1">
    <citation type="submission" date="2018-04" db="EMBL/GenBank/DDBJ databases">
        <title>Whole genome sequencing of Hypsizygus marmoreus.</title>
        <authorList>
            <person name="Choi I.-G."/>
            <person name="Min B."/>
            <person name="Kim J.-G."/>
            <person name="Kim S."/>
            <person name="Oh Y.-L."/>
            <person name="Kong W.-S."/>
            <person name="Park H."/>
            <person name="Jeong J."/>
            <person name="Song E.-S."/>
        </authorList>
    </citation>
    <scope>NUCLEOTIDE SEQUENCE [LARGE SCALE GENOMIC DNA]</scope>
    <source>
        <strain evidence="5">51987-8</strain>
    </source>
</reference>
<dbReference type="Gene3D" id="2.40.40.10">
    <property type="entry name" value="RlpA-like domain"/>
    <property type="match status" value="1"/>
</dbReference>
<dbReference type="STRING" id="39966.A0A369JDW4"/>
<dbReference type="EMBL" id="LUEZ02000080">
    <property type="protein sequence ID" value="RDB19522.1"/>
    <property type="molecule type" value="Genomic_DNA"/>
</dbReference>
<sequence>MHLLTLTLPIVLSLLATPVRSVLLSYDKAYDVANASLATVACSDGSHGLLTRGFTTFGSLPKFPYIGGSAFIEGWNSAKCGTCYQLTHANVTSGAKKSVNVLAIDRTKEGFNIALKAMEELVGVHAAEIGTVDVEAKLVDAAVCGLR</sequence>
<keyword evidence="3" id="KW-0964">Secreted</keyword>